<name>A0A6P7PE95_BETSP</name>
<dbReference type="Pfam" id="PF16916">
    <property type="entry name" value="ZT_dimer"/>
    <property type="match status" value="1"/>
</dbReference>
<keyword evidence="7 9" id="KW-0472">Membrane</keyword>
<dbReference type="GO" id="GO:0015297">
    <property type="term" value="F:antiporter activity"/>
    <property type="evidence" value="ECO:0007669"/>
    <property type="project" value="UniProtKB-KW"/>
</dbReference>
<gene>
    <name evidence="14" type="primary">LOC114868643</name>
</gene>
<organism evidence="13 14">
    <name type="scientific">Betta splendens</name>
    <name type="common">Siamese fighting fish</name>
    <dbReference type="NCBI Taxonomy" id="158456"/>
    <lineage>
        <taxon>Eukaryota</taxon>
        <taxon>Metazoa</taxon>
        <taxon>Chordata</taxon>
        <taxon>Craniata</taxon>
        <taxon>Vertebrata</taxon>
        <taxon>Euteleostomi</taxon>
        <taxon>Actinopterygii</taxon>
        <taxon>Neopterygii</taxon>
        <taxon>Teleostei</taxon>
        <taxon>Neoteleostei</taxon>
        <taxon>Acanthomorphata</taxon>
        <taxon>Anabantaria</taxon>
        <taxon>Anabantiformes</taxon>
        <taxon>Anabantoidei</taxon>
        <taxon>Osphronemidae</taxon>
        <taxon>Betta</taxon>
    </lineage>
</organism>
<dbReference type="InterPro" id="IPR027469">
    <property type="entry name" value="Cation_efflux_TMD_sf"/>
</dbReference>
<evidence type="ECO:0000259" key="11">
    <source>
        <dbReference type="Pfam" id="PF01545"/>
    </source>
</evidence>
<evidence type="ECO:0000256" key="7">
    <source>
        <dbReference type="ARBA" id="ARBA00023136"/>
    </source>
</evidence>
<dbReference type="GO" id="GO:0005385">
    <property type="term" value="F:zinc ion transmembrane transporter activity"/>
    <property type="evidence" value="ECO:0007669"/>
    <property type="project" value="TreeGrafter"/>
</dbReference>
<feature type="region of interest" description="Disordered" evidence="8">
    <location>
        <begin position="65"/>
        <end position="98"/>
    </location>
</feature>
<keyword evidence="3" id="KW-0813">Transport</keyword>
<dbReference type="GO" id="GO:0005794">
    <property type="term" value="C:Golgi apparatus"/>
    <property type="evidence" value="ECO:0007669"/>
    <property type="project" value="TreeGrafter"/>
</dbReference>
<feature type="region of interest" description="Disordered" evidence="8">
    <location>
        <begin position="420"/>
        <end position="445"/>
    </location>
</feature>
<keyword evidence="4 9" id="KW-0812">Transmembrane</keyword>
<dbReference type="Proteomes" id="UP000515150">
    <property type="component" value="Chromosome 13"/>
</dbReference>
<feature type="transmembrane region" description="Helical" evidence="9">
    <location>
        <begin position="257"/>
        <end position="276"/>
    </location>
</feature>
<dbReference type="GO" id="GO:0010312">
    <property type="term" value="P:detoxification of zinc ion"/>
    <property type="evidence" value="ECO:0007669"/>
    <property type="project" value="TreeGrafter"/>
</dbReference>
<dbReference type="InParanoid" id="A0A6P7PE95"/>
<evidence type="ECO:0000313" key="14">
    <source>
        <dbReference type="RefSeq" id="XP_029028265.1"/>
    </source>
</evidence>
<dbReference type="OrthoDB" id="29444at2759"/>
<feature type="compositionally biased region" description="Low complexity" evidence="8">
    <location>
        <begin position="421"/>
        <end position="430"/>
    </location>
</feature>
<evidence type="ECO:0000256" key="2">
    <source>
        <dbReference type="ARBA" id="ARBA00008873"/>
    </source>
</evidence>
<comment type="subcellular location">
    <subcellularLocation>
        <location evidence="1">Membrane</location>
        <topology evidence="1">Multi-pass membrane protein</topology>
    </subcellularLocation>
</comment>
<dbReference type="PANTHER" id="PTHR45820:SF6">
    <property type="entry name" value="ZINC_CADMIUM RESISTANCE PROTEIN-LIKE"/>
    <property type="match status" value="1"/>
</dbReference>
<evidence type="ECO:0000313" key="13">
    <source>
        <dbReference type="Proteomes" id="UP000515150"/>
    </source>
</evidence>
<dbReference type="InterPro" id="IPR036837">
    <property type="entry name" value="Cation_efflux_CTD_sf"/>
</dbReference>
<feature type="transmembrane region" description="Helical" evidence="9">
    <location>
        <begin position="123"/>
        <end position="145"/>
    </location>
</feature>
<dbReference type="SUPFAM" id="SSF161111">
    <property type="entry name" value="Cation efflux protein transmembrane domain-like"/>
    <property type="match status" value="1"/>
</dbReference>
<dbReference type="AlphaFoldDB" id="A0A6P7PE95"/>
<feature type="signal peptide" evidence="10">
    <location>
        <begin position="1"/>
        <end position="23"/>
    </location>
</feature>
<protein>
    <submittedName>
        <fullName evidence="14">Uncharacterized protein LOC114868643</fullName>
    </submittedName>
</protein>
<dbReference type="InterPro" id="IPR058533">
    <property type="entry name" value="Cation_efflux_TM"/>
</dbReference>
<evidence type="ECO:0000256" key="9">
    <source>
        <dbReference type="SAM" id="Phobius"/>
    </source>
</evidence>
<feature type="domain" description="Cation efflux protein cytoplasmic" evidence="12">
    <location>
        <begin position="292"/>
        <end position="365"/>
    </location>
</feature>
<reference evidence="14" key="1">
    <citation type="submission" date="2025-08" db="UniProtKB">
        <authorList>
            <consortium name="RefSeq"/>
        </authorList>
    </citation>
    <scope>IDENTIFICATION</scope>
</reference>
<accession>A0A6P7PE95</accession>
<dbReference type="KEGG" id="bspl:114868643"/>
<feature type="domain" description="Cation efflux protein transmembrane" evidence="11">
    <location>
        <begin position="115"/>
        <end position="278"/>
    </location>
</feature>
<sequence length="445" mass="46567">MRVLHWCVLAVTLLLLVCEVTVSQLCKSLITLVDGFHTLFIFMSVALPPPPPPLAASIIKPVSPSPDAPAPAGPPSAPLTASDTPAGTKEPVCAERSRGASSVADAPEAACGVSHGSSRVQPVGAFLSALLLASLCVSYLIQIISFSLDPHPVQHPLLLVLVGAVSLLHKTLLLRLNWDQLRVRVRKHPGAESHIEVNHRACEWPRPEDGPAAGGRRAACLLSLVLVTQGLLTPLLVLGHSLATLLSLHGAGTWGLLLYLDPALALLAVVTLIATVRPQMCRYGLMLLQAAPPHVSVSELQRRIASVPGVQAVHDLHIWQLAESLTVASAHVHCSATLPAHRCAELMAGVTEVLQSAGVSCCTVQPEFAQCSAASGGREGDGPPAVHREDSRPPAASACSLACGRACARSMCCSPHEEEASSPLAPPAGASEEEPQSLVIENTFL</sequence>
<dbReference type="RefSeq" id="XP_029028265.1">
    <property type="nucleotide sequence ID" value="XM_029172432.3"/>
</dbReference>
<keyword evidence="10" id="KW-0732">Signal</keyword>
<dbReference type="GO" id="GO:0005783">
    <property type="term" value="C:endoplasmic reticulum"/>
    <property type="evidence" value="ECO:0007669"/>
    <property type="project" value="TreeGrafter"/>
</dbReference>
<dbReference type="FunCoup" id="A0A6P7PE95">
    <property type="interactions" value="4"/>
</dbReference>
<keyword evidence="13" id="KW-1185">Reference proteome</keyword>
<keyword evidence="6 9" id="KW-1133">Transmembrane helix</keyword>
<feature type="chain" id="PRO_5027567713" evidence="10">
    <location>
        <begin position="24"/>
        <end position="445"/>
    </location>
</feature>
<feature type="compositionally biased region" description="Pro residues" evidence="8">
    <location>
        <begin position="65"/>
        <end position="77"/>
    </location>
</feature>
<dbReference type="GeneID" id="114868643"/>
<evidence type="ECO:0000256" key="10">
    <source>
        <dbReference type="SAM" id="SignalP"/>
    </source>
</evidence>
<evidence type="ECO:0000256" key="4">
    <source>
        <dbReference type="ARBA" id="ARBA00022692"/>
    </source>
</evidence>
<evidence type="ECO:0000256" key="1">
    <source>
        <dbReference type="ARBA" id="ARBA00004141"/>
    </source>
</evidence>
<evidence type="ECO:0000256" key="8">
    <source>
        <dbReference type="SAM" id="MobiDB-lite"/>
    </source>
</evidence>
<dbReference type="SUPFAM" id="SSF160240">
    <property type="entry name" value="Cation efflux protein cytoplasmic domain-like"/>
    <property type="match status" value="1"/>
</dbReference>
<evidence type="ECO:0000259" key="12">
    <source>
        <dbReference type="Pfam" id="PF16916"/>
    </source>
</evidence>
<evidence type="ECO:0000256" key="6">
    <source>
        <dbReference type="ARBA" id="ARBA00022989"/>
    </source>
</evidence>
<feature type="transmembrane region" description="Helical" evidence="9">
    <location>
        <begin position="218"/>
        <end position="237"/>
    </location>
</feature>
<dbReference type="GO" id="GO:0019855">
    <property type="term" value="F:calcium channel inhibitor activity"/>
    <property type="evidence" value="ECO:0007669"/>
    <property type="project" value="TreeGrafter"/>
</dbReference>
<dbReference type="Pfam" id="PF01545">
    <property type="entry name" value="Cation_efflux"/>
    <property type="match status" value="1"/>
</dbReference>
<comment type="similarity">
    <text evidence="2">Belongs to the cation diffusion facilitator (CDF) transporter (TC 2.A.4) family. SLC30A subfamily.</text>
</comment>
<evidence type="ECO:0000256" key="5">
    <source>
        <dbReference type="ARBA" id="ARBA00022833"/>
    </source>
</evidence>
<proteinExistence type="inferred from homology"/>
<keyword evidence="5" id="KW-0862">Zinc</keyword>
<feature type="transmembrane region" description="Helical" evidence="9">
    <location>
        <begin position="157"/>
        <end position="178"/>
    </location>
</feature>
<dbReference type="PANTHER" id="PTHR45820">
    <property type="entry name" value="FI23527P1"/>
    <property type="match status" value="1"/>
</dbReference>
<dbReference type="Gene3D" id="1.20.1510.10">
    <property type="entry name" value="Cation efflux protein transmembrane domain"/>
    <property type="match status" value="1"/>
</dbReference>
<dbReference type="GO" id="GO:0006882">
    <property type="term" value="P:intracellular zinc ion homeostasis"/>
    <property type="evidence" value="ECO:0007669"/>
    <property type="project" value="TreeGrafter"/>
</dbReference>
<dbReference type="InterPro" id="IPR027470">
    <property type="entry name" value="Cation_efflux_CTD"/>
</dbReference>
<evidence type="ECO:0000256" key="3">
    <source>
        <dbReference type="ARBA" id="ARBA00022448"/>
    </source>
</evidence>
<dbReference type="GO" id="GO:0016020">
    <property type="term" value="C:membrane"/>
    <property type="evidence" value="ECO:0007669"/>
    <property type="project" value="UniProtKB-SubCell"/>
</dbReference>